<gene>
    <name evidence="3" type="ORF">CHUDEA8_5370</name>
    <name evidence="4" type="ORF">GY17_00000990</name>
</gene>
<dbReference type="EMBL" id="JTAI01000002">
    <property type="protein sequence ID" value="PPS97967.1"/>
    <property type="molecule type" value="Genomic_DNA"/>
</dbReference>
<feature type="transmembrane region" description="Helical" evidence="2">
    <location>
        <begin position="12"/>
        <end position="29"/>
    </location>
</feature>
<organism evidence="3">
    <name type="scientific">Cryptosporidium hominis</name>
    <dbReference type="NCBI Taxonomy" id="237895"/>
    <lineage>
        <taxon>Eukaryota</taxon>
        <taxon>Sar</taxon>
        <taxon>Alveolata</taxon>
        <taxon>Apicomplexa</taxon>
        <taxon>Conoidasida</taxon>
        <taxon>Coccidia</taxon>
        <taxon>Eucoccidiorida</taxon>
        <taxon>Eimeriorina</taxon>
        <taxon>Cryptosporidiidae</taxon>
        <taxon>Cryptosporidium</taxon>
    </lineage>
</organism>
<dbReference type="Proteomes" id="UP001429100">
    <property type="component" value="Unassembled WGS sequence"/>
</dbReference>
<evidence type="ECO:0000256" key="1">
    <source>
        <dbReference type="SAM" id="MobiDB-lite"/>
    </source>
</evidence>
<name>A0A0S4TL17_CRYHO</name>
<evidence type="ECO:0000256" key="2">
    <source>
        <dbReference type="SAM" id="Phobius"/>
    </source>
</evidence>
<sequence length="157" mass="17546">MLLNMNSSSKSFCFTFLVLFYLRIYLYLYEEKIVSRTYAISLVKLQTSPDIDGIDRNGAVSNPEQKHDEGDRAGNGGAIGVVDGPHGPVKHRCPGAPGFVILSVEDIDKNKNKKEKGRRKRRLRKRHESSERDGKKNSSGRKLDTDSGNDADCESTE</sequence>
<keyword evidence="2" id="KW-0472">Membrane</keyword>
<accession>A0A0S4TL17</accession>
<feature type="compositionally biased region" description="Basic and acidic residues" evidence="1">
    <location>
        <begin position="128"/>
        <end position="145"/>
    </location>
</feature>
<keyword evidence="5" id="KW-1185">Reference proteome</keyword>
<dbReference type="VEuPathDB" id="CryptoDB:CHUDEA8_5370"/>
<dbReference type="VEuPathDB" id="CryptoDB:Chro.80612"/>
<protein>
    <submittedName>
        <fullName evidence="3">Uncharacterized protein</fullName>
    </submittedName>
</protein>
<reference evidence="4 5" key="1">
    <citation type="submission" date="2014-11" db="EMBL/GenBank/DDBJ databases">
        <title>Comparative genomic analysis of Cryptosporidium hominis reveals occurrence of genetic recombination in virulent subtypes.</title>
        <authorList>
            <person name="Guo Y."/>
            <person name="Tang K."/>
            <person name="Frace M."/>
            <person name="Li N."/>
            <person name="Roellig D.M."/>
            <person name="Sammons S."/>
            <person name="Knipe K."/>
            <person name="Rowe L."/>
            <person name="Feng Y."/>
            <person name="Xiao L."/>
        </authorList>
    </citation>
    <scope>NUCLEOTIDE SEQUENCE [LARGE SCALE GENOMIC DNA]</scope>
    <source>
        <strain evidence="4">30976</strain>
    </source>
</reference>
<proteinExistence type="predicted"/>
<dbReference type="VEuPathDB" id="CryptoDB:GY17_00000990"/>
<dbReference type="OrthoDB" id="344303at2759"/>
<reference evidence="4 5" key="3">
    <citation type="submission" date="2017-10" db="EMBL/GenBank/DDBJ databases">
        <title>Consistent, comparative and evidence-based genome annotation and re-annotation for the closely-related species, Cryptosporidium parvum, C. hominis and C. tyzzeri.</title>
        <authorList>
            <person name="Baptista R.P."/>
            <person name="Li Y."/>
            <person name="Sateriale A."/>
            <person name="Striepen B."/>
            <person name="Kissinger J.C."/>
        </authorList>
    </citation>
    <scope>NUCLEOTIDE SEQUENCE [LARGE SCALE GENOMIC DNA]</scope>
    <source>
        <strain evidence="4">30976</strain>
    </source>
</reference>
<dbReference type="AlphaFoldDB" id="A0A0S4TL17"/>
<feature type="compositionally biased region" description="Acidic residues" evidence="1">
    <location>
        <begin position="147"/>
        <end position="157"/>
    </location>
</feature>
<evidence type="ECO:0000313" key="3">
    <source>
        <dbReference type="EMBL" id="CUV08089.1"/>
    </source>
</evidence>
<feature type="region of interest" description="Disordered" evidence="1">
    <location>
        <begin position="110"/>
        <end position="157"/>
    </location>
</feature>
<feature type="region of interest" description="Disordered" evidence="1">
    <location>
        <begin position="53"/>
        <end position="96"/>
    </location>
</feature>
<keyword evidence="2" id="KW-0812">Transmembrane</keyword>
<dbReference type="VEuPathDB" id="CryptoDB:ChTU502y2012_400fg0030"/>
<evidence type="ECO:0000313" key="4">
    <source>
        <dbReference type="EMBL" id="PPS97967.1"/>
    </source>
</evidence>
<dbReference type="Proteomes" id="UP000199752">
    <property type="component" value="Chromosome 8"/>
</dbReference>
<reference evidence="3" key="2">
    <citation type="submission" date="2015-08" db="EMBL/GenBank/DDBJ databases">
        <authorList>
            <person name="Babu N.S."/>
            <person name="Beckwith C.J."/>
            <person name="Beseler K.G."/>
            <person name="Brison A."/>
            <person name="Carone J.V."/>
            <person name="Caskin T.P."/>
            <person name="Diamond M."/>
            <person name="Durham M.E."/>
            <person name="Foxe J.M."/>
            <person name="Go M."/>
            <person name="Henderson B.A."/>
            <person name="Jones I.B."/>
            <person name="McGettigan J.A."/>
            <person name="Micheletti S.J."/>
            <person name="Nasrallah M.E."/>
            <person name="Ortiz D."/>
            <person name="Piller C.R."/>
            <person name="Privatt S.R."/>
            <person name="Schneider S.L."/>
            <person name="Sharp S."/>
            <person name="Smith T.C."/>
            <person name="Stanton J.D."/>
            <person name="Ullery H.E."/>
            <person name="Wilson R.J."/>
            <person name="Serrano M.G."/>
            <person name="Buck G."/>
            <person name="Lee V."/>
            <person name="Wang Y."/>
            <person name="Carvalho R."/>
            <person name="Voegtly L."/>
            <person name="Shi R."/>
            <person name="Duckworth R."/>
            <person name="Johnson A."/>
            <person name="Loviza R."/>
            <person name="Walstead R."/>
            <person name="Shah Z."/>
            <person name="Kiflezghi M."/>
            <person name="Wade K."/>
            <person name="Ball S.L."/>
            <person name="Bradley K.W."/>
            <person name="Asai D.J."/>
            <person name="Bowman C.A."/>
            <person name="Russell D.A."/>
            <person name="Pope W.H."/>
            <person name="Jacobs-Sera D."/>
            <person name="Hendrix R.W."/>
            <person name="Hatfull G.F."/>
        </authorList>
    </citation>
    <scope>NUCLEOTIDE SEQUENCE [LARGE SCALE GENOMIC DNA]</scope>
</reference>
<keyword evidence="2" id="KW-1133">Transmembrane helix</keyword>
<dbReference type="EMBL" id="LN877954">
    <property type="protein sequence ID" value="CUV08089.1"/>
    <property type="molecule type" value="Genomic_DNA"/>
</dbReference>
<evidence type="ECO:0000313" key="5">
    <source>
        <dbReference type="Proteomes" id="UP001429100"/>
    </source>
</evidence>
<feature type="compositionally biased region" description="Basic residues" evidence="1">
    <location>
        <begin position="111"/>
        <end position="127"/>
    </location>
</feature>